<name>A0A4R1NNZ5_9RHOB</name>
<evidence type="ECO:0000313" key="4">
    <source>
        <dbReference type="EMBL" id="TCL09935.1"/>
    </source>
</evidence>
<dbReference type="OrthoDB" id="7522752at2"/>
<protein>
    <submittedName>
        <fullName evidence="4">Flp pilus assembly protein TadG</fullName>
    </submittedName>
</protein>
<proteinExistence type="predicted"/>
<reference evidence="4 5" key="1">
    <citation type="submission" date="2019-03" db="EMBL/GenBank/DDBJ databases">
        <title>Genomic Encyclopedia of Archaeal and Bacterial Type Strains, Phase II (KMG-II): from individual species to whole genera.</title>
        <authorList>
            <person name="Goeker M."/>
        </authorList>
    </citation>
    <scope>NUCLEOTIDE SEQUENCE [LARGE SCALE GENOMIC DNA]</scope>
    <source>
        <strain evidence="4 5">DSM 26433</strain>
    </source>
</reference>
<dbReference type="Pfam" id="PF13400">
    <property type="entry name" value="Tad"/>
    <property type="match status" value="1"/>
</dbReference>
<feature type="domain" description="VWFA" evidence="3">
    <location>
        <begin position="154"/>
        <end position="366"/>
    </location>
</feature>
<dbReference type="RefSeq" id="WP_132859926.1">
    <property type="nucleotide sequence ID" value="NZ_SMGR01000001.1"/>
</dbReference>
<dbReference type="InterPro" id="IPR002035">
    <property type="entry name" value="VWF_A"/>
</dbReference>
<dbReference type="PROSITE" id="PS50234">
    <property type="entry name" value="VWFA"/>
    <property type="match status" value="1"/>
</dbReference>
<dbReference type="InterPro" id="IPR028087">
    <property type="entry name" value="Tad_N"/>
</dbReference>
<dbReference type="InterPro" id="IPR036465">
    <property type="entry name" value="vWFA_dom_sf"/>
</dbReference>
<organism evidence="4 5">
    <name type="scientific">Shimia isoporae</name>
    <dbReference type="NCBI Taxonomy" id="647720"/>
    <lineage>
        <taxon>Bacteria</taxon>
        <taxon>Pseudomonadati</taxon>
        <taxon>Pseudomonadota</taxon>
        <taxon>Alphaproteobacteria</taxon>
        <taxon>Rhodobacterales</taxon>
        <taxon>Roseobacteraceae</taxon>
    </lineage>
</organism>
<feature type="transmembrane region" description="Helical" evidence="2">
    <location>
        <begin position="34"/>
        <end position="57"/>
    </location>
</feature>
<dbReference type="AlphaFoldDB" id="A0A4R1NNZ5"/>
<dbReference type="EMBL" id="SMGR01000001">
    <property type="protein sequence ID" value="TCL09935.1"/>
    <property type="molecule type" value="Genomic_DNA"/>
</dbReference>
<evidence type="ECO:0000256" key="1">
    <source>
        <dbReference type="SAM" id="MobiDB-lite"/>
    </source>
</evidence>
<comment type="caution">
    <text evidence="4">The sequence shown here is derived from an EMBL/GenBank/DDBJ whole genome shotgun (WGS) entry which is preliminary data.</text>
</comment>
<keyword evidence="2" id="KW-0472">Membrane</keyword>
<keyword evidence="5" id="KW-1185">Reference proteome</keyword>
<dbReference type="Proteomes" id="UP000295673">
    <property type="component" value="Unassembled WGS sequence"/>
</dbReference>
<feature type="region of interest" description="Disordered" evidence="1">
    <location>
        <begin position="250"/>
        <end position="277"/>
    </location>
</feature>
<keyword evidence="2" id="KW-0812">Transmembrane</keyword>
<keyword evidence="2" id="KW-1133">Transmembrane helix</keyword>
<evidence type="ECO:0000256" key="2">
    <source>
        <dbReference type="SAM" id="Phobius"/>
    </source>
</evidence>
<accession>A0A4R1NNZ5</accession>
<dbReference type="Gene3D" id="3.40.50.410">
    <property type="entry name" value="von Willebrand factor, type A domain"/>
    <property type="match status" value="1"/>
</dbReference>
<feature type="compositionally biased region" description="Basic and acidic residues" evidence="1">
    <location>
        <begin position="259"/>
        <end position="272"/>
    </location>
</feature>
<dbReference type="SUPFAM" id="SSF53300">
    <property type="entry name" value="vWA-like"/>
    <property type="match status" value="1"/>
</dbReference>
<evidence type="ECO:0000259" key="3">
    <source>
        <dbReference type="PROSITE" id="PS50234"/>
    </source>
</evidence>
<sequence length="599" mass="67064">MKQFEAPRPADAPHSVLARLRNTSRVFARDEDGAIVGFGIFLFLMILMVGGIGVDVMHSEMKRTRLQHTLDRAILAAADMDQTRDAQEVVEDYFDKSNMSGYLTDVQHDSGLNFRTVSATANWTHQTNFMKMVGVDTLAVPAAGTAEERIGNLEISMVLDVSGSMGNNNRLTNLKTAAQEFVQTMDDNTEDGTLSISIVPYAAQVSLPDGVFDHMNVQGENQFANCLNFTNSDYDEPGISPTASYDRTMHFSWSSSSNSDRDNRDNNPKTKLNDGYIDCNTSSSREVAILQSDTEALKTFIRNMYADGNTSIDVGMKWGAALVDPTFRPVIEQLVDQNEETDNGMVSKVFADRPYDYGTNDSLKVVVVMSDGQNTRQHNIVDGYREGDSPVWYNEQEDFYSIYLGLDEEDKDTDGITNEPMYFWPSENLYVDHAYGEGTYESTEYVETDECLSWKWSRRNGWRCKNYAKIAQTVTVDEPGHAEVVTYPDLWAYTPPGYIAEHIYKPLVGGDAAWDEWYYNAIDEVSYGAKDTRTKQVCDVIKEQGAIVFAIGFEAPDSARVVLKDCASADSHYFDVEGLEIKDAFAAIATSIRQLRLTQ</sequence>
<gene>
    <name evidence="4" type="ORF">BXY66_2002</name>
</gene>
<evidence type="ECO:0000313" key="5">
    <source>
        <dbReference type="Proteomes" id="UP000295673"/>
    </source>
</evidence>